<comment type="caution">
    <text evidence="2">The sequence shown here is derived from an EMBL/GenBank/DDBJ whole genome shotgun (WGS) entry which is preliminary data.</text>
</comment>
<keyword evidence="3" id="KW-1185">Reference proteome</keyword>
<protein>
    <submittedName>
        <fullName evidence="2">Peptidoglycan-binding domain-containing protein</fullName>
    </submittedName>
</protein>
<organism evidence="2 3">
    <name type="scientific">Nocardiopsis codii</name>
    <dbReference type="NCBI Taxonomy" id="3065942"/>
    <lineage>
        <taxon>Bacteria</taxon>
        <taxon>Bacillati</taxon>
        <taxon>Actinomycetota</taxon>
        <taxon>Actinomycetes</taxon>
        <taxon>Streptosporangiales</taxon>
        <taxon>Nocardiopsidaceae</taxon>
        <taxon>Nocardiopsis</taxon>
    </lineage>
</organism>
<evidence type="ECO:0000313" key="2">
    <source>
        <dbReference type="EMBL" id="MEE2040225.1"/>
    </source>
</evidence>
<dbReference type="InterPro" id="IPR002477">
    <property type="entry name" value="Peptidoglycan-bd-like"/>
</dbReference>
<sequence>MMARTTTAGLRWGDHGDEVRALQEDLMWAGHDVGSGGADGVFGAGTYRAVVMWQTVHDLRADGMVGAATWAAMDRVRGRRVADRGKAAGPRVVCDHAGAVPVETVGTVLDPPELVAWLCPGCDTQLPATWNCLLPG</sequence>
<dbReference type="Gene3D" id="1.10.101.10">
    <property type="entry name" value="PGBD-like superfamily/PGBD"/>
    <property type="match status" value="1"/>
</dbReference>
<evidence type="ECO:0000259" key="1">
    <source>
        <dbReference type="Pfam" id="PF01471"/>
    </source>
</evidence>
<dbReference type="Proteomes" id="UP001356095">
    <property type="component" value="Unassembled WGS sequence"/>
</dbReference>
<dbReference type="EMBL" id="JAUZMY010000026">
    <property type="protein sequence ID" value="MEE2040225.1"/>
    <property type="molecule type" value="Genomic_DNA"/>
</dbReference>
<dbReference type="InterPro" id="IPR036366">
    <property type="entry name" value="PGBDSf"/>
</dbReference>
<accession>A0ABU7KDB6</accession>
<name>A0ABU7KDB6_9ACTN</name>
<dbReference type="SUPFAM" id="SSF47090">
    <property type="entry name" value="PGBD-like"/>
    <property type="match status" value="1"/>
</dbReference>
<dbReference type="InterPro" id="IPR036365">
    <property type="entry name" value="PGBD-like_sf"/>
</dbReference>
<dbReference type="RefSeq" id="WP_330093994.1">
    <property type="nucleotide sequence ID" value="NZ_JAUZMY010000026.1"/>
</dbReference>
<proteinExistence type="predicted"/>
<dbReference type="Pfam" id="PF01471">
    <property type="entry name" value="PG_binding_1"/>
    <property type="match status" value="1"/>
</dbReference>
<gene>
    <name evidence="2" type="ORF">Q8791_23700</name>
</gene>
<feature type="domain" description="Peptidoglycan binding-like" evidence="1">
    <location>
        <begin position="16"/>
        <end position="73"/>
    </location>
</feature>
<reference evidence="2 3" key="1">
    <citation type="submission" date="2023-08" db="EMBL/GenBank/DDBJ databases">
        <authorList>
            <person name="Girao M."/>
            <person name="Carvalho M.F."/>
        </authorList>
    </citation>
    <scope>NUCLEOTIDE SEQUENCE [LARGE SCALE GENOMIC DNA]</scope>
    <source>
        <strain evidence="2 3">CT-R113</strain>
    </source>
</reference>
<evidence type="ECO:0000313" key="3">
    <source>
        <dbReference type="Proteomes" id="UP001356095"/>
    </source>
</evidence>